<evidence type="ECO:0000313" key="1">
    <source>
        <dbReference type="EMBL" id="ARU62933.1"/>
    </source>
</evidence>
<dbReference type="RefSeq" id="WP_087458283.1">
    <property type="nucleotide sequence ID" value="NZ_CP021434.1"/>
</dbReference>
<dbReference type="AlphaFoldDB" id="A0A1Y0IU79"/>
<keyword evidence="2" id="KW-1185">Reference proteome</keyword>
<name>A0A1Y0IU79_9BACL</name>
<dbReference type="KEGG" id="tum:CBW65_19565"/>
<accession>A0A1Y0IU79</accession>
<reference evidence="2" key="1">
    <citation type="submission" date="2017-05" db="EMBL/GenBank/DDBJ databases">
        <authorList>
            <person name="Sung H."/>
        </authorList>
    </citation>
    <scope>NUCLEOTIDE SEQUENCE [LARGE SCALE GENOMIC DNA]</scope>
    <source>
        <strain evidence="2">AR23208</strain>
    </source>
</reference>
<sequence>MKRDLDYENELFAMEESVYVNALYLHFLLKEIGPCTLRTLANALYLFRFSKITLSLLKKNEAAALRRSMPEWEFENLDNMLIPYIVERFDSRFIGGVKELIVRKLAYLEEDVLILNPTYEMIFAKIPVRKRITVKVKYVTKVIQRYSFDELHLKITKLVGEERWKTQSL</sequence>
<gene>
    <name evidence="1" type="ORF">CBW65_19565</name>
</gene>
<proteinExistence type="predicted"/>
<protein>
    <submittedName>
        <fullName evidence="1">Uncharacterized protein</fullName>
    </submittedName>
</protein>
<dbReference type="Proteomes" id="UP000195437">
    <property type="component" value="Chromosome"/>
</dbReference>
<evidence type="ECO:0000313" key="2">
    <source>
        <dbReference type="Proteomes" id="UP000195437"/>
    </source>
</evidence>
<dbReference type="EMBL" id="CP021434">
    <property type="protein sequence ID" value="ARU62933.1"/>
    <property type="molecule type" value="Genomic_DNA"/>
</dbReference>
<dbReference type="OrthoDB" id="9838868at2"/>
<organism evidence="1 2">
    <name type="scientific">Tumebacillus avium</name>
    <dbReference type="NCBI Taxonomy" id="1903704"/>
    <lineage>
        <taxon>Bacteria</taxon>
        <taxon>Bacillati</taxon>
        <taxon>Bacillota</taxon>
        <taxon>Bacilli</taxon>
        <taxon>Bacillales</taxon>
        <taxon>Alicyclobacillaceae</taxon>
        <taxon>Tumebacillus</taxon>
    </lineage>
</organism>